<evidence type="ECO:0000256" key="2">
    <source>
        <dbReference type="ARBA" id="ARBA00035108"/>
    </source>
</evidence>
<proteinExistence type="inferred from homology"/>
<reference evidence="5 7" key="1">
    <citation type="submission" date="2015-02" db="EMBL/GenBank/DDBJ databases">
        <authorList>
            <person name="Gomez-Escribano P.J."/>
        </authorList>
    </citation>
    <scope>NUCLEOTIDE SEQUENCE [LARGE SCALE GENOMIC DNA]</scope>
    <source>
        <strain evidence="5">C34</strain>
        <strain evidence="7">C34 (DSM 42122 / NRRL B-24963)</strain>
    </source>
</reference>
<dbReference type="PANTHER" id="PTHR36852:SF1">
    <property type="entry name" value="PROTEIN GVPL 2"/>
    <property type="match status" value="1"/>
</dbReference>
<evidence type="ECO:0000313" key="5">
    <source>
        <dbReference type="EMBL" id="CQR60741.1"/>
    </source>
</evidence>
<sequence>MSTYVYGITASTHPSLPEGMGGVGDPPRPVRILREGELAAVVSDAPEGLRPKRKDLLAHQNVLSETGAAGCVLPMRFGSVAPDDEAVTGVLAERAEHYRERLRTLDGRVEYNIKANHVEEAVLHHVMAESPEIRALAEANRKAGGGSYEDKIRLGEMVAQAVKAREAEDAAALQRVLEPAAEAVSTGPDSTGWLANVSFLVDRGSAETFLAAVEQARKELPHLEVRVNGPLPPYSFVEPGPAEPAATAAGGADAGA</sequence>
<dbReference type="Proteomes" id="UP000037274">
    <property type="component" value="Unassembled WGS sequence"/>
</dbReference>
<dbReference type="EMBL" id="LFEH01000091">
    <property type="protein sequence ID" value="KMS74855.1"/>
    <property type="molecule type" value="Genomic_DNA"/>
</dbReference>
<dbReference type="RefSeq" id="WP_029387076.1">
    <property type="nucleotide sequence ID" value="NZ_AZSD01000510.1"/>
</dbReference>
<comment type="subcellular location">
    <subcellularLocation>
        <location evidence="2">Gas vesicle</location>
    </subcellularLocation>
</comment>
<feature type="region of interest" description="Disordered" evidence="4">
    <location>
        <begin position="237"/>
        <end position="256"/>
    </location>
</feature>
<dbReference type="Proteomes" id="UP000035016">
    <property type="component" value="Chromosome Chromosome"/>
</dbReference>
<evidence type="ECO:0000313" key="8">
    <source>
        <dbReference type="Proteomes" id="UP000037274"/>
    </source>
</evidence>
<protein>
    <submittedName>
        <fullName evidence="6">Gas vesicle protein</fullName>
    </submittedName>
    <submittedName>
        <fullName evidence="5">Protein gvpF/L</fullName>
    </submittedName>
</protein>
<keyword evidence="1" id="KW-0304">Gas vesicle</keyword>
<dbReference type="Pfam" id="PF06386">
    <property type="entry name" value="GvpL_GvpF"/>
    <property type="match status" value="1"/>
</dbReference>
<gene>
    <name evidence="5" type="primary">sle_12790</name>
    <name evidence="6" type="ORF">ACH49_21975</name>
</gene>
<dbReference type="AlphaFoldDB" id="A0A0F7VUT5"/>
<keyword evidence="8" id="KW-1185">Reference proteome</keyword>
<evidence type="ECO:0000256" key="4">
    <source>
        <dbReference type="SAM" id="MobiDB-lite"/>
    </source>
</evidence>
<feature type="compositionally biased region" description="Low complexity" evidence="4">
    <location>
        <begin position="239"/>
        <end position="256"/>
    </location>
</feature>
<dbReference type="KEGG" id="sle:sle_12790"/>
<dbReference type="EMBL" id="LN831790">
    <property type="protein sequence ID" value="CQR60741.1"/>
    <property type="molecule type" value="Genomic_DNA"/>
</dbReference>
<dbReference type="GO" id="GO:0031412">
    <property type="term" value="P:gas vesicle organization"/>
    <property type="evidence" value="ECO:0007669"/>
    <property type="project" value="InterPro"/>
</dbReference>
<dbReference type="InterPro" id="IPR009430">
    <property type="entry name" value="GvpL/GvpF"/>
</dbReference>
<organism evidence="5 7">
    <name type="scientific">Streptomyces leeuwenhoekii</name>
    <dbReference type="NCBI Taxonomy" id="1437453"/>
    <lineage>
        <taxon>Bacteria</taxon>
        <taxon>Bacillati</taxon>
        <taxon>Actinomycetota</taxon>
        <taxon>Actinomycetes</taxon>
        <taxon>Kitasatosporales</taxon>
        <taxon>Streptomycetaceae</taxon>
        <taxon>Streptomyces</taxon>
    </lineage>
</organism>
<evidence type="ECO:0000313" key="7">
    <source>
        <dbReference type="Proteomes" id="UP000035016"/>
    </source>
</evidence>
<dbReference type="PATRIC" id="fig|1437453.5.peg.6496"/>
<reference evidence="6 8" key="2">
    <citation type="submission" date="2015-06" db="EMBL/GenBank/DDBJ databases">
        <title>Draft genome sequence of Streptomyces leeuwenhoekii C58, which produces the novel lasso peptide, chaxapeptin.</title>
        <authorList>
            <person name="Yi Y."/>
            <person name="Hai D."/>
            <person name="Jaspars M."/>
            <person name="Sheng H."/>
            <person name="Rateb M.E."/>
            <person name="Bull A."/>
            <person name="Goodfellow M."/>
            <person name="Asenjo J.A."/>
            <person name="Ebel R."/>
        </authorList>
    </citation>
    <scope>NUCLEOTIDE SEQUENCE [LARGE SCALE GENOMIC DNA]</scope>
    <source>
        <strain evidence="6 8">C58</strain>
    </source>
</reference>
<evidence type="ECO:0000313" key="6">
    <source>
        <dbReference type="EMBL" id="KMS74855.1"/>
    </source>
</evidence>
<dbReference type="GO" id="GO:0031411">
    <property type="term" value="C:gas vesicle"/>
    <property type="evidence" value="ECO:0007669"/>
    <property type="project" value="UniProtKB-SubCell"/>
</dbReference>
<accession>A0A0F7VUT5</accession>
<evidence type="ECO:0000256" key="1">
    <source>
        <dbReference type="ARBA" id="ARBA00022987"/>
    </source>
</evidence>
<evidence type="ECO:0000256" key="3">
    <source>
        <dbReference type="ARBA" id="ARBA00035643"/>
    </source>
</evidence>
<dbReference type="PANTHER" id="PTHR36852">
    <property type="entry name" value="PROTEIN GVPL 2"/>
    <property type="match status" value="1"/>
</dbReference>
<name>A0A0F7VUT5_STRLW</name>
<comment type="similarity">
    <text evidence="3">Belongs to the gas vesicle GvpF/GvpL family.</text>
</comment>